<keyword evidence="3 10" id="KW-0808">Transferase</keyword>
<evidence type="ECO:0000256" key="10">
    <source>
        <dbReference type="HAMAP-Rule" id="MF_01043"/>
    </source>
</evidence>
<keyword evidence="2 10" id="KW-0444">Lipid biosynthesis</keyword>
<comment type="pathway">
    <text evidence="10">Lipid metabolism; phospholipid metabolism.</text>
</comment>
<feature type="transmembrane region" description="Helical" evidence="10">
    <location>
        <begin position="54"/>
        <end position="76"/>
    </location>
</feature>
<evidence type="ECO:0000313" key="12">
    <source>
        <dbReference type="Proteomes" id="UP000490800"/>
    </source>
</evidence>
<dbReference type="AlphaFoldDB" id="A0A7X3K0Y6"/>
<sequence>MIMNLVIMLLVAYGLGCLSTAYLLIRFQHGQDIRTLGSGNAGARNAGRHFGSKTFAAIFIGDAGKAVLAVYAASLFTDSRTVLYMVLLAVVAGHVYPVFLRFRGGKGMSPFAGGALALDWSVFLGMLGLAVVLLLVFRRFTPAGLIAIVPYPFFIYGVELSRAGALLGGLTVLLILFAHRSNIKEMIRGGAG</sequence>
<dbReference type="RefSeq" id="WP_157337843.1">
    <property type="nucleotide sequence ID" value="NZ_RHLK01000012.1"/>
</dbReference>
<keyword evidence="7 10" id="KW-0472">Membrane</keyword>
<evidence type="ECO:0000256" key="3">
    <source>
        <dbReference type="ARBA" id="ARBA00022679"/>
    </source>
</evidence>
<dbReference type="Proteomes" id="UP000490800">
    <property type="component" value="Unassembled WGS sequence"/>
</dbReference>
<evidence type="ECO:0000256" key="8">
    <source>
        <dbReference type="ARBA" id="ARBA00023209"/>
    </source>
</evidence>
<evidence type="ECO:0000256" key="4">
    <source>
        <dbReference type="ARBA" id="ARBA00022692"/>
    </source>
</evidence>
<keyword evidence="6 10" id="KW-0443">Lipid metabolism</keyword>
<comment type="similarity">
    <text evidence="10">Belongs to the PlsY family.</text>
</comment>
<evidence type="ECO:0000256" key="6">
    <source>
        <dbReference type="ARBA" id="ARBA00023098"/>
    </source>
</evidence>
<comment type="subunit">
    <text evidence="10">Probably interacts with PlsX.</text>
</comment>
<feature type="transmembrane region" description="Helical" evidence="10">
    <location>
        <begin position="153"/>
        <end position="178"/>
    </location>
</feature>
<organism evidence="11 12">
    <name type="scientific">Paenibacillus lutrae</name>
    <dbReference type="NCBI Taxonomy" id="2078573"/>
    <lineage>
        <taxon>Bacteria</taxon>
        <taxon>Bacillati</taxon>
        <taxon>Bacillota</taxon>
        <taxon>Bacilli</taxon>
        <taxon>Bacillales</taxon>
        <taxon>Paenibacillaceae</taxon>
        <taxon>Paenibacillus</taxon>
    </lineage>
</organism>
<feature type="transmembrane region" description="Helical" evidence="10">
    <location>
        <begin position="82"/>
        <end position="99"/>
    </location>
</feature>
<keyword evidence="5 10" id="KW-1133">Transmembrane helix</keyword>
<keyword evidence="9 10" id="KW-1208">Phospholipid metabolism</keyword>
<reference evidence="11 12" key="1">
    <citation type="journal article" date="2019" name="Microorganisms">
        <title>Paenibacillus lutrae sp. nov., A Chitinolytic Species Isolated from A River Otter in Castril Natural Park, Granada, Spain.</title>
        <authorList>
            <person name="Rodriguez M."/>
            <person name="Reina J.C."/>
            <person name="Bejar V."/>
            <person name="Llamas I."/>
        </authorList>
    </citation>
    <scope>NUCLEOTIDE SEQUENCE [LARGE SCALE GENOMIC DNA]</scope>
    <source>
        <strain evidence="11 12">N10</strain>
    </source>
</reference>
<dbReference type="EC" id="2.3.1.275" evidence="10"/>
<gene>
    <name evidence="10" type="primary">plsY</name>
    <name evidence="11" type="ORF">EDM21_18270</name>
</gene>
<keyword evidence="11" id="KW-0012">Acyltransferase</keyword>
<dbReference type="Pfam" id="PF02660">
    <property type="entry name" value="G3P_acyltransf"/>
    <property type="match status" value="1"/>
</dbReference>
<dbReference type="GO" id="GO:0005886">
    <property type="term" value="C:plasma membrane"/>
    <property type="evidence" value="ECO:0007669"/>
    <property type="project" value="UniProtKB-SubCell"/>
</dbReference>
<feature type="transmembrane region" description="Helical" evidence="10">
    <location>
        <begin position="111"/>
        <end position="137"/>
    </location>
</feature>
<comment type="function">
    <text evidence="10">Catalyzes the transfer of an acyl group from acyl-phosphate (acyl-PO(4)) to glycerol-3-phosphate (G3P) to form lysophosphatidic acid (LPA). This enzyme utilizes acyl-phosphate as fatty acyl donor, but not acyl-CoA or acyl-ACP.</text>
</comment>
<dbReference type="PANTHER" id="PTHR30309:SF0">
    <property type="entry name" value="GLYCEROL-3-PHOSPHATE ACYLTRANSFERASE-RELATED"/>
    <property type="match status" value="1"/>
</dbReference>
<evidence type="ECO:0000256" key="5">
    <source>
        <dbReference type="ARBA" id="ARBA00022989"/>
    </source>
</evidence>
<evidence type="ECO:0000256" key="9">
    <source>
        <dbReference type="ARBA" id="ARBA00023264"/>
    </source>
</evidence>
<evidence type="ECO:0000313" key="11">
    <source>
        <dbReference type="EMBL" id="MVP01446.1"/>
    </source>
</evidence>
<dbReference type="GO" id="GO:0008654">
    <property type="term" value="P:phospholipid biosynthetic process"/>
    <property type="evidence" value="ECO:0007669"/>
    <property type="project" value="UniProtKB-UniRule"/>
</dbReference>
<comment type="subcellular location">
    <subcellularLocation>
        <location evidence="10">Cell membrane</location>
        <topology evidence="10">Multi-pass membrane protein</topology>
    </subcellularLocation>
</comment>
<dbReference type="SMART" id="SM01207">
    <property type="entry name" value="G3P_acyltransf"/>
    <property type="match status" value="1"/>
</dbReference>
<dbReference type="GO" id="GO:0043772">
    <property type="term" value="F:acyl-phosphate glycerol-3-phosphate acyltransferase activity"/>
    <property type="evidence" value="ECO:0007669"/>
    <property type="project" value="UniProtKB-UniRule"/>
</dbReference>
<dbReference type="OrthoDB" id="9777124at2"/>
<proteinExistence type="inferred from homology"/>
<keyword evidence="4 10" id="KW-0812">Transmembrane</keyword>
<evidence type="ECO:0000256" key="2">
    <source>
        <dbReference type="ARBA" id="ARBA00022516"/>
    </source>
</evidence>
<name>A0A7X3K0Y6_9BACL</name>
<evidence type="ECO:0000256" key="1">
    <source>
        <dbReference type="ARBA" id="ARBA00022475"/>
    </source>
</evidence>
<comment type="caution">
    <text evidence="11">The sequence shown here is derived from an EMBL/GenBank/DDBJ whole genome shotgun (WGS) entry which is preliminary data.</text>
</comment>
<dbReference type="EMBL" id="RHLK01000012">
    <property type="protein sequence ID" value="MVP01446.1"/>
    <property type="molecule type" value="Genomic_DNA"/>
</dbReference>
<keyword evidence="1 10" id="KW-1003">Cell membrane</keyword>
<feature type="transmembrane region" description="Helical" evidence="10">
    <location>
        <begin position="6"/>
        <end position="25"/>
    </location>
</feature>
<dbReference type="HAMAP" id="MF_01043">
    <property type="entry name" value="PlsY"/>
    <property type="match status" value="1"/>
</dbReference>
<protein>
    <recommendedName>
        <fullName evidence="10">Glycerol-3-phosphate acyltransferase</fullName>
    </recommendedName>
    <alternativeName>
        <fullName evidence="10">Acyl-PO4 G3P acyltransferase</fullName>
    </alternativeName>
    <alternativeName>
        <fullName evidence="10">Acyl-phosphate--glycerol-3-phosphate acyltransferase</fullName>
    </alternativeName>
    <alternativeName>
        <fullName evidence="10">G3P acyltransferase</fullName>
        <shortName evidence="10">GPAT</shortName>
        <ecNumber evidence="10">2.3.1.275</ecNumber>
    </alternativeName>
    <alternativeName>
        <fullName evidence="10">Lysophosphatidic acid synthase</fullName>
        <shortName evidence="10">LPA synthase</shortName>
    </alternativeName>
</protein>
<keyword evidence="12" id="KW-1185">Reference proteome</keyword>
<dbReference type="UniPathway" id="UPA00085"/>
<keyword evidence="8 10" id="KW-0594">Phospholipid biosynthesis</keyword>
<accession>A0A7X3K0Y6</accession>
<dbReference type="PANTHER" id="PTHR30309">
    <property type="entry name" value="INNER MEMBRANE PROTEIN YGIH"/>
    <property type="match status" value="1"/>
</dbReference>
<evidence type="ECO:0000256" key="7">
    <source>
        <dbReference type="ARBA" id="ARBA00023136"/>
    </source>
</evidence>
<comment type="catalytic activity">
    <reaction evidence="10">
        <text>an acyl phosphate + sn-glycerol 3-phosphate = a 1-acyl-sn-glycero-3-phosphate + phosphate</text>
        <dbReference type="Rhea" id="RHEA:34075"/>
        <dbReference type="ChEBI" id="CHEBI:43474"/>
        <dbReference type="ChEBI" id="CHEBI:57597"/>
        <dbReference type="ChEBI" id="CHEBI:57970"/>
        <dbReference type="ChEBI" id="CHEBI:59918"/>
        <dbReference type="EC" id="2.3.1.275"/>
    </reaction>
</comment>
<dbReference type="InterPro" id="IPR003811">
    <property type="entry name" value="G3P_acylTferase_PlsY"/>
</dbReference>